<evidence type="ECO:0000313" key="2">
    <source>
        <dbReference type="Proteomes" id="UP000317572"/>
    </source>
</evidence>
<dbReference type="EMBL" id="CP033893">
    <property type="protein sequence ID" value="QDL34570.1"/>
    <property type="molecule type" value="Genomic_DNA"/>
</dbReference>
<evidence type="ECO:0000313" key="1">
    <source>
        <dbReference type="EMBL" id="QDL34570.1"/>
    </source>
</evidence>
<protein>
    <submittedName>
        <fullName evidence="1">Uncharacterized protein</fullName>
    </submittedName>
</protein>
<sequence>MTDHSAIRARDPPLHHRLDPFYPQAPACGDLFASHAKLQAKSRLMNGIFYIVNRLYPVIHVGSLALTTRIASGSLRFTPESV</sequence>
<proteinExistence type="predicted"/>
<reference evidence="1 2" key="1">
    <citation type="submission" date="2018-11" db="EMBL/GenBank/DDBJ databases">
        <title>The first complete genome of Serratia liquefaciens isolated from metalophyte plant revel distinctness adaptive mechanisms in an extreme habitat.</title>
        <authorList>
            <person name="Caneschi W.L."/>
            <person name="Sanchez A.B."/>
            <person name="Felestrino E.B."/>
            <person name="Assis R.A.B."/>
            <person name="Lemes C.G.C."/>
            <person name="Cordeiro I.F."/>
            <person name="Fonseca N.P."/>
            <person name="Villa M."/>
            <person name="Vieira I.T."/>
            <person name="Moraes L.A."/>
            <person name="Kamino L.H.Y."/>
            <person name="do Carmo F."/>
            <person name="Garcia C.M."/>
            <person name="Almeida N.F."/>
            <person name="Silva R.S."/>
            <person name="Ferro J.A."/>
            <person name="Ferro M.I.T."/>
            <person name="Varani A.M."/>
            <person name="Ferreira R.M."/>
            <person name="dos Santos V.L."/>
            <person name="Silva U.C."/>
            <person name="Setubal J.C."/>
            <person name="Moreira L.M."/>
        </authorList>
    </citation>
    <scope>NUCLEOTIDE SEQUENCE [LARGE SCALE GENOMIC DNA]</scope>
    <source>
        <strain evidence="1 2">FG3</strain>
    </source>
</reference>
<accession>A0A515D2I3</accession>
<gene>
    <name evidence="1" type="ORF">EGO53_23575</name>
</gene>
<name>A0A515D2I3_SERLI</name>
<dbReference type="Proteomes" id="UP000317572">
    <property type="component" value="Chromosome"/>
</dbReference>
<dbReference type="AlphaFoldDB" id="A0A515D2I3"/>
<organism evidence="1 2">
    <name type="scientific">Serratia liquefaciens</name>
    <dbReference type="NCBI Taxonomy" id="614"/>
    <lineage>
        <taxon>Bacteria</taxon>
        <taxon>Pseudomonadati</taxon>
        <taxon>Pseudomonadota</taxon>
        <taxon>Gammaproteobacteria</taxon>
        <taxon>Enterobacterales</taxon>
        <taxon>Yersiniaceae</taxon>
        <taxon>Serratia</taxon>
    </lineage>
</organism>